<feature type="domain" description="Peptidase C39-like" evidence="2">
    <location>
        <begin position="80"/>
        <end position="244"/>
    </location>
</feature>
<keyword evidence="1" id="KW-1133">Transmembrane helix</keyword>
<dbReference type="PANTHER" id="PTHR37806:SF1">
    <property type="entry name" value="PEPTIDASE C39-LIKE DOMAIN-CONTAINING PROTEIN"/>
    <property type="match status" value="1"/>
</dbReference>
<sequence length="276" mass="31225">MVYLLVSVIALIAIIIIFLIVKFKLKQVKNLFLTGLLVLILVILFDSNWNEKQIAEGSESSIISQAEYALIKIKDQVKIDAPVIPQLPELPRGCEVTSLAMLLHSAGVEADKMELAEKVKKHPAKREIRDGKIYYGDPHNGFIGDMYSFETPGLGVYHAPIMELAEAYLPGQMVNLTGQTFEELKIPLSDGRPVWVIINTEYRKLEDSYFQTWHTESGEIQITRKEHSVLITGYDKDFVYFNDPLTGKKNKKASIKDFEKSWVQMGSQAITFSAKK</sequence>
<dbReference type="PATRIC" id="fig|217031.6.peg.3489"/>
<accession>A0A177ZJZ1</accession>
<reference evidence="3 4" key="1">
    <citation type="submission" date="2015-05" db="EMBL/GenBank/DDBJ databases">
        <title>Comparison of genome.</title>
        <authorList>
            <person name="Zheng Z."/>
            <person name="Sun M."/>
        </authorList>
    </citation>
    <scope>NUCLEOTIDE SEQUENCE [LARGE SCALE GENOMIC DNA]</scope>
    <source>
        <strain evidence="3 4">G25-74</strain>
    </source>
</reference>
<keyword evidence="1" id="KW-0812">Transmembrane</keyword>
<dbReference type="EMBL" id="LDJR01000057">
    <property type="protein sequence ID" value="OAK68094.1"/>
    <property type="molecule type" value="Genomic_DNA"/>
</dbReference>
<feature type="transmembrane region" description="Helical" evidence="1">
    <location>
        <begin position="6"/>
        <end position="23"/>
    </location>
</feature>
<dbReference type="CDD" id="cd02549">
    <property type="entry name" value="Peptidase_C39A"/>
    <property type="match status" value="1"/>
</dbReference>
<evidence type="ECO:0000313" key="4">
    <source>
        <dbReference type="Proteomes" id="UP000077881"/>
    </source>
</evidence>
<dbReference type="RefSeq" id="WP_057982167.1">
    <property type="nucleotide sequence ID" value="NZ_JAGGKH010000009.1"/>
</dbReference>
<keyword evidence="1" id="KW-0472">Membrane</keyword>
<protein>
    <recommendedName>
        <fullName evidence="2">Peptidase C39-like domain-containing protein</fullName>
    </recommendedName>
</protein>
<feature type="transmembrane region" description="Helical" evidence="1">
    <location>
        <begin position="30"/>
        <end position="49"/>
    </location>
</feature>
<dbReference type="AlphaFoldDB" id="A0A177ZJZ1"/>
<evidence type="ECO:0000256" key="1">
    <source>
        <dbReference type="SAM" id="Phobius"/>
    </source>
</evidence>
<dbReference type="OrthoDB" id="1164310at2"/>
<dbReference type="Gene3D" id="3.90.70.10">
    <property type="entry name" value="Cysteine proteinases"/>
    <property type="match status" value="1"/>
</dbReference>
<dbReference type="STRING" id="217031.ABB05_16140"/>
<evidence type="ECO:0000259" key="2">
    <source>
        <dbReference type="Pfam" id="PF13529"/>
    </source>
</evidence>
<evidence type="ECO:0000313" key="3">
    <source>
        <dbReference type="EMBL" id="OAK68094.1"/>
    </source>
</evidence>
<dbReference type="Pfam" id="PF13529">
    <property type="entry name" value="Peptidase_C39_2"/>
    <property type="match status" value="1"/>
</dbReference>
<organism evidence="3 4">
    <name type="scientific">Lederbergia galactosidilytica</name>
    <dbReference type="NCBI Taxonomy" id="217031"/>
    <lineage>
        <taxon>Bacteria</taxon>
        <taxon>Bacillati</taxon>
        <taxon>Bacillota</taxon>
        <taxon>Bacilli</taxon>
        <taxon>Bacillales</taxon>
        <taxon>Bacillaceae</taxon>
        <taxon>Lederbergia</taxon>
    </lineage>
</organism>
<dbReference type="InterPro" id="IPR039563">
    <property type="entry name" value="Peptidase_C39_single_dom"/>
</dbReference>
<proteinExistence type="predicted"/>
<comment type="caution">
    <text evidence="3">The sequence shown here is derived from an EMBL/GenBank/DDBJ whole genome shotgun (WGS) entry which is preliminary data.</text>
</comment>
<dbReference type="InterPro" id="IPR016997">
    <property type="entry name" value="UCP032442"/>
</dbReference>
<gene>
    <name evidence="3" type="ORF">ABB05_16140</name>
</gene>
<keyword evidence="4" id="KW-1185">Reference proteome</keyword>
<name>A0A177ZJZ1_9BACI</name>
<dbReference type="InterPro" id="IPR039564">
    <property type="entry name" value="Peptidase_C39-like"/>
</dbReference>
<dbReference type="Proteomes" id="UP000077881">
    <property type="component" value="Unassembled WGS sequence"/>
</dbReference>
<dbReference type="PANTHER" id="PTHR37806">
    <property type="entry name" value="LMO0724 PROTEIN"/>
    <property type="match status" value="1"/>
</dbReference>
<dbReference type="PIRSF" id="PIRSF032442">
    <property type="entry name" value="UCP032442"/>
    <property type="match status" value="1"/>
</dbReference>